<dbReference type="InterPro" id="IPR005145">
    <property type="entry name" value="Sua5_C"/>
</dbReference>
<dbReference type="Proteomes" id="UP000008457">
    <property type="component" value="Chromosome"/>
</dbReference>
<dbReference type="GO" id="GO:0061710">
    <property type="term" value="F:L-threonylcarbamoyladenylate synthase"/>
    <property type="evidence" value="ECO:0007669"/>
    <property type="project" value="UniProtKB-EC"/>
</dbReference>
<feature type="binding site" evidence="14">
    <location>
        <position position="37"/>
    </location>
    <ligand>
        <name>L-threonine</name>
        <dbReference type="ChEBI" id="CHEBI:57926"/>
    </ligand>
</feature>
<evidence type="ECO:0000259" key="15">
    <source>
        <dbReference type="PROSITE" id="PS51163"/>
    </source>
</evidence>
<dbReference type="InterPro" id="IPR050156">
    <property type="entry name" value="TC-AMP_synthase_SUA5"/>
</dbReference>
<dbReference type="PIRSF" id="PIRSF004930">
    <property type="entry name" value="Tln_factor_SUA5"/>
    <property type="match status" value="1"/>
</dbReference>
<dbReference type="Gene3D" id="3.90.870.10">
    <property type="entry name" value="DHBP synthase"/>
    <property type="match status" value="1"/>
</dbReference>
<accession>F3ZVB6</accession>
<comment type="subcellular location">
    <subcellularLocation>
        <location evidence="1 13">Cytoplasm</location>
    </subcellularLocation>
</comment>
<evidence type="ECO:0000313" key="16">
    <source>
        <dbReference type="EMBL" id="AEE95266.1"/>
    </source>
</evidence>
<dbReference type="GO" id="GO:0003725">
    <property type="term" value="F:double-stranded RNA binding"/>
    <property type="evidence" value="ECO:0007669"/>
    <property type="project" value="UniProtKB-UniRule"/>
</dbReference>
<dbReference type="SUPFAM" id="SSF55821">
    <property type="entry name" value="YrdC/RibB"/>
    <property type="match status" value="1"/>
</dbReference>
<dbReference type="InterPro" id="IPR038385">
    <property type="entry name" value="Sua5/YwlC_C"/>
</dbReference>
<comment type="catalytic activity">
    <reaction evidence="12 13">
        <text>L-threonine + hydrogencarbonate + ATP = L-threonylcarbamoyladenylate + diphosphate + H2O</text>
        <dbReference type="Rhea" id="RHEA:36407"/>
        <dbReference type="ChEBI" id="CHEBI:15377"/>
        <dbReference type="ChEBI" id="CHEBI:17544"/>
        <dbReference type="ChEBI" id="CHEBI:30616"/>
        <dbReference type="ChEBI" id="CHEBI:33019"/>
        <dbReference type="ChEBI" id="CHEBI:57926"/>
        <dbReference type="ChEBI" id="CHEBI:73682"/>
        <dbReference type="EC" id="2.7.7.87"/>
    </reaction>
</comment>
<keyword evidence="7 13" id="KW-0819">tRNA processing</keyword>
<keyword evidence="17" id="KW-1185">Reference proteome</keyword>
<gene>
    <name evidence="16" type="ordered locus">Mahau_0043</name>
</gene>
<dbReference type="Gene3D" id="3.40.50.11030">
    <property type="entry name" value="Threonylcarbamoyl-AMP synthase, C-terminal domain"/>
    <property type="match status" value="1"/>
</dbReference>
<reference evidence="16 17" key="2">
    <citation type="journal article" date="2011" name="Stand. Genomic Sci.">
        <title>Complete genome sequence of Mahella australiensis type strain (50-1 BON).</title>
        <authorList>
            <person name="Sikorski J."/>
            <person name="Teshima H."/>
            <person name="Nolan M."/>
            <person name="Lucas S."/>
            <person name="Hammon N."/>
            <person name="Deshpande S."/>
            <person name="Cheng J.F."/>
            <person name="Pitluck S."/>
            <person name="Liolios K."/>
            <person name="Pagani I."/>
            <person name="Ivanova N."/>
            <person name="Huntemann M."/>
            <person name="Mavromatis K."/>
            <person name="Ovchinikova G."/>
            <person name="Pati A."/>
            <person name="Tapia R."/>
            <person name="Han C."/>
            <person name="Goodwin L."/>
            <person name="Chen A."/>
            <person name="Palaniappan K."/>
            <person name="Land M."/>
            <person name="Hauser L."/>
            <person name="Ngatchou-Djao O.D."/>
            <person name="Rohde M."/>
            <person name="Pukall R."/>
            <person name="Spring S."/>
            <person name="Abt B."/>
            <person name="Goker M."/>
            <person name="Detter J.C."/>
            <person name="Woyke T."/>
            <person name="Bristow J."/>
            <person name="Markowitz V."/>
            <person name="Hugenholtz P."/>
            <person name="Eisen J.A."/>
            <person name="Kyrpides N.C."/>
            <person name="Klenk H.P."/>
            <person name="Lapidus A."/>
        </authorList>
    </citation>
    <scope>NUCLEOTIDE SEQUENCE [LARGE SCALE GENOMIC DNA]</scope>
    <source>
        <strain evidence="17">DSM 15567 / CIP 107919 / 50-1 BON</strain>
    </source>
</reference>
<dbReference type="OrthoDB" id="9814580at2"/>
<feature type="binding site" evidence="14">
    <location>
        <position position="143"/>
    </location>
    <ligand>
        <name>L-threonine</name>
        <dbReference type="ChEBI" id="CHEBI:57926"/>
    </ligand>
</feature>
<feature type="domain" description="YrdC-like" evidence="15">
    <location>
        <begin position="15"/>
        <end position="201"/>
    </location>
</feature>
<keyword evidence="10 13" id="KW-0067">ATP-binding</keyword>
<feature type="binding site" evidence="14">
    <location>
        <position position="64"/>
    </location>
    <ligand>
        <name>ATP</name>
        <dbReference type="ChEBI" id="CHEBI:30616"/>
    </ligand>
</feature>
<dbReference type="AlphaFoldDB" id="F3ZVB6"/>
<dbReference type="InterPro" id="IPR010923">
    <property type="entry name" value="T(6)A37_SUA5"/>
</dbReference>
<dbReference type="InterPro" id="IPR017945">
    <property type="entry name" value="DHBP_synth_RibB-like_a/b_dom"/>
</dbReference>
<evidence type="ECO:0000256" key="10">
    <source>
        <dbReference type="ARBA" id="ARBA00022840"/>
    </source>
</evidence>
<feature type="binding site" evidence="14">
    <location>
        <position position="60"/>
    </location>
    <ligand>
        <name>ATP</name>
        <dbReference type="ChEBI" id="CHEBI:30616"/>
    </ligand>
</feature>
<dbReference type="Pfam" id="PF03481">
    <property type="entry name" value="Sua5_C"/>
    <property type="match status" value="1"/>
</dbReference>
<dbReference type="HOGENOM" id="CLU_031397_0_0_9"/>
<feature type="binding site" evidence="14">
    <location>
        <position position="69"/>
    </location>
    <ligand>
        <name>L-threonine</name>
        <dbReference type="ChEBI" id="CHEBI:57926"/>
    </ligand>
</feature>
<feature type="binding site" evidence="14">
    <location>
        <position position="119"/>
    </location>
    <ligand>
        <name>ATP</name>
        <dbReference type="ChEBI" id="CHEBI:30616"/>
    </ligand>
</feature>
<evidence type="ECO:0000256" key="12">
    <source>
        <dbReference type="ARBA" id="ARBA00048366"/>
    </source>
</evidence>
<dbReference type="STRING" id="697281.Mahau_0043"/>
<protein>
    <recommendedName>
        <fullName evidence="4 13">Threonylcarbamoyl-AMP synthase</fullName>
        <shortName evidence="13">TC-AMP synthase</shortName>
        <ecNumber evidence="3 13">2.7.7.87</ecNumber>
    </recommendedName>
    <alternativeName>
        <fullName evidence="11 13">L-threonylcarbamoyladenylate synthase</fullName>
    </alternativeName>
</protein>
<proteinExistence type="inferred from homology"/>
<reference evidence="17" key="1">
    <citation type="submission" date="2010-11" db="EMBL/GenBank/DDBJ databases">
        <title>The complete genome of Mahella australiensis DSM 15567.</title>
        <authorList>
            <consortium name="US DOE Joint Genome Institute (JGI-PGF)"/>
            <person name="Lucas S."/>
            <person name="Copeland A."/>
            <person name="Lapidus A."/>
            <person name="Bruce D."/>
            <person name="Goodwin L."/>
            <person name="Pitluck S."/>
            <person name="Kyrpides N."/>
            <person name="Mavromatis K."/>
            <person name="Pagani I."/>
            <person name="Ivanova N."/>
            <person name="Teshima H."/>
            <person name="Brettin T."/>
            <person name="Detter J.C."/>
            <person name="Han C."/>
            <person name="Tapia R."/>
            <person name="Land M."/>
            <person name="Hauser L."/>
            <person name="Markowitz V."/>
            <person name="Cheng J.-F."/>
            <person name="Hugenholtz P."/>
            <person name="Woyke T."/>
            <person name="Wu D."/>
            <person name="Spring S."/>
            <person name="Pukall R."/>
            <person name="Steenblock K."/>
            <person name="Schneider S."/>
            <person name="Klenk H.-P."/>
            <person name="Eisen J.A."/>
        </authorList>
    </citation>
    <scope>NUCLEOTIDE SEQUENCE [LARGE SCALE GENOMIC DNA]</scope>
    <source>
        <strain evidence="17">DSM 15567 / CIP 107919 / 50-1 BON</strain>
    </source>
</reference>
<organism evidence="16 17">
    <name type="scientific">Mahella australiensis (strain DSM 15567 / CIP 107919 / 50-1 BON)</name>
    <dbReference type="NCBI Taxonomy" id="697281"/>
    <lineage>
        <taxon>Bacteria</taxon>
        <taxon>Bacillati</taxon>
        <taxon>Bacillota</taxon>
        <taxon>Clostridia</taxon>
        <taxon>Thermoanaerobacterales</taxon>
        <taxon>Thermoanaerobacterales Family IV. Incertae Sedis</taxon>
        <taxon>Mahella</taxon>
    </lineage>
</organism>
<comment type="function">
    <text evidence="13">Required for the formation of a threonylcarbamoyl group on adenosine at position 37 (t(6)A37) in tRNAs that read codons beginning with adenine.</text>
</comment>
<dbReference type="GO" id="GO:0000049">
    <property type="term" value="F:tRNA binding"/>
    <property type="evidence" value="ECO:0007669"/>
    <property type="project" value="TreeGrafter"/>
</dbReference>
<feature type="binding site" evidence="14">
    <location>
        <position position="123"/>
    </location>
    <ligand>
        <name>L-threonine</name>
        <dbReference type="ChEBI" id="CHEBI:57926"/>
    </ligand>
</feature>
<dbReference type="GO" id="GO:0005737">
    <property type="term" value="C:cytoplasm"/>
    <property type="evidence" value="ECO:0007669"/>
    <property type="project" value="UniProtKB-SubCell"/>
</dbReference>
<sequence length="350" mass="37613">MKTTVIDIDPENINEDAIRKAAILIRKGEVVAFPTETVYGLGANALDASAVHRIFEAKGRPSDNPLIVHICDISMLEEVVEHVPSKALLLMERFWPGPLTIIMKKHKKIPYEVTAGLDTVGVRMPDHPIALALIRSAGVPIAAPSANISGRPSPTKPEHVIADMQGRIAAIIAGGTCKVGVESTVLDLSGNNPVLYRPGGITLEMLEEVIGKVDTASGILKPVFAEGAVPSPGMKYKHYSPKAKVIIVDGPIDRVIARIKKEADAYRQKGYNVGIMATEQTKAMYSEYMVIAVGDREKPETIAAALFDTLRLFDKAKADVVLAEAVDANGVGLAIMNRMVRAAGFDIIHA</sequence>
<evidence type="ECO:0000256" key="7">
    <source>
        <dbReference type="ARBA" id="ARBA00022694"/>
    </source>
</evidence>
<dbReference type="eggNOG" id="COG0009">
    <property type="taxonomic scope" value="Bacteria"/>
</dbReference>
<keyword evidence="5 13" id="KW-0963">Cytoplasm</keyword>
<feature type="binding site" evidence="14">
    <location>
        <position position="183"/>
    </location>
    <ligand>
        <name>L-threonine</name>
        <dbReference type="ChEBI" id="CHEBI:57926"/>
    </ligand>
</feature>
<dbReference type="PROSITE" id="PS51163">
    <property type="entry name" value="YRDC"/>
    <property type="match status" value="1"/>
</dbReference>
<dbReference type="Pfam" id="PF01300">
    <property type="entry name" value="Sua5_yciO_yrdC"/>
    <property type="match status" value="1"/>
</dbReference>
<dbReference type="GO" id="GO:0008033">
    <property type="term" value="P:tRNA processing"/>
    <property type="evidence" value="ECO:0007669"/>
    <property type="project" value="UniProtKB-KW"/>
</dbReference>
<dbReference type="RefSeq" id="WP_013779700.1">
    <property type="nucleotide sequence ID" value="NC_015520.1"/>
</dbReference>
<evidence type="ECO:0000256" key="4">
    <source>
        <dbReference type="ARBA" id="ARBA00015492"/>
    </source>
</evidence>
<dbReference type="KEGG" id="mas:Mahau_0043"/>
<dbReference type="NCBIfam" id="TIGR00057">
    <property type="entry name" value="L-threonylcarbamoyladenylate synthase"/>
    <property type="match status" value="1"/>
</dbReference>
<comment type="similarity">
    <text evidence="2 13">Belongs to the SUA5 family.</text>
</comment>
<evidence type="ECO:0000256" key="9">
    <source>
        <dbReference type="ARBA" id="ARBA00022741"/>
    </source>
</evidence>
<evidence type="ECO:0000256" key="1">
    <source>
        <dbReference type="ARBA" id="ARBA00004496"/>
    </source>
</evidence>
<evidence type="ECO:0000256" key="13">
    <source>
        <dbReference type="PIRNR" id="PIRNR004930"/>
    </source>
</evidence>
<evidence type="ECO:0000256" key="3">
    <source>
        <dbReference type="ARBA" id="ARBA00012584"/>
    </source>
</evidence>
<feature type="binding site" evidence="14">
    <location>
        <position position="145"/>
    </location>
    <ligand>
        <name>ATP</name>
        <dbReference type="ChEBI" id="CHEBI:30616"/>
    </ligand>
</feature>
<evidence type="ECO:0000256" key="11">
    <source>
        <dbReference type="ARBA" id="ARBA00029774"/>
    </source>
</evidence>
<feature type="binding site" evidence="14">
    <location>
        <position position="239"/>
    </location>
    <ligand>
        <name>ATP</name>
        <dbReference type="ChEBI" id="CHEBI:30616"/>
    </ligand>
</feature>
<feature type="binding site" evidence="14">
    <location>
        <position position="153"/>
    </location>
    <ligand>
        <name>ATP</name>
        <dbReference type="ChEBI" id="CHEBI:30616"/>
    </ligand>
</feature>
<dbReference type="GO" id="GO:0006450">
    <property type="term" value="P:regulation of translational fidelity"/>
    <property type="evidence" value="ECO:0007669"/>
    <property type="project" value="TreeGrafter"/>
</dbReference>
<keyword evidence="6 13" id="KW-0808">Transferase</keyword>
<name>F3ZVB6_MAHA5</name>
<dbReference type="GO" id="GO:0005524">
    <property type="term" value="F:ATP binding"/>
    <property type="evidence" value="ECO:0007669"/>
    <property type="project" value="UniProtKB-UniRule"/>
</dbReference>
<evidence type="ECO:0000256" key="2">
    <source>
        <dbReference type="ARBA" id="ARBA00007663"/>
    </source>
</evidence>
<keyword evidence="9 13" id="KW-0547">Nucleotide-binding</keyword>
<evidence type="ECO:0000256" key="8">
    <source>
        <dbReference type="ARBA" id="ARBA00022695"/>
    </source>
</evidence>
<feature type="binding site" evidence="14">
    <location>
        <position position="197"/>
    </location>
    <ligand>
        <name>ATP</name>
        <dbReference type="ChEBI" id="CHEBI:30616"/>
    </ligand>
</feature>
<evidence type="ECO:0000313" key="17">
    <source>
        <dbReference type="Proteomes" id="UP000008457"/>
    </source>
</evidence>
<dbReference type="FunFam" id="3.90.870.10:FF:000008">
    <property type="entry name" value="Threonylcarbamoyl-AMP synthase"/>
    <property type="match status" value="1"/>
</dbReference>
<dbReference type="PANTHER" id="PTHR17490:SF16">
    <property type="entry name" value="THREONYLCARBAMOYL-AMP SYNTHASE"/>
    <property type="match status" value="1"/>
</dbReference>
<evidence type="ECO:0000256" key="5">
    <source>
        <dbReference type="ARBA" id="ARBA00022490"/>
    </source>
</evidence>
<dbReference type="EMBL" id="CP002360">
    <property type="protein sequence ID" value="AEE95266.1"/>
    <property type="molecule type" value="Genomic_DNA"/>
</dbReference>
<evidence type="ECO:0000256" key="14">
    <source>
        <dbReference type="PIRSR" id="PIRSR004930-1"/>
    </source>
</evidence>
<dbReference type="InterPro" id="IPR006070">
    <property type="entry name" value="Sua5-like_dom"/>
</dbReference>
<dbReference type="EC" id="2.7.7.87" evidence="3 13"/>
<evidence type="ECO:0000256" key="6">
    <source>
        <dbReference type="ARBA" id="ARBA00022679"/>
    </source>
</evidence>
<dbReference type="PANTHER" id="PTHR17490">
    <property type="entry name" value="SUA5"/>
    <property type="match status" value="1"/>
</dbReference>
<keyword evidence="8 13" id="KW-0548">Nucleotidyltransferase</keyword>